<accession>A0A834XVW6</accession>
<evidence type="ECO:0000256" key="1">
    <source>
        <dbReference type="SAM" id="Coils"/>
    </source>
</evidence>
<feature type="coiled-coil region" evidence="1">
    <location>
        <begin position="84"/>
        <end position="118"/>
    </location>
</feature>
<organism evidence="2 3">
    <name type="scientific">Aphidius gifuensis</name>
    <name type="common">Parasitoid wasp</name>
    <dbReference type="NCBI Taxonomy" id="684658"/>
    <lineage>
        <taxon>Eukaryota</taxon>
        <taxon>Metazoa</taxon>
        <taxon>Ecdysozoa</taxon>
        <taxon>Arthropoda</taxon>
        <taxon>Hexapoda</taxon>
        <taxon>Insecta</taxon>
        <taxon>Pterygota</taxon>
        <taxon>Neoptera</taxon>
        <taxon>Endopterygota</taxon>
        <taxon>Hymenoptera</taxon>
        <taxon>Apocrita</taxon>
        <taxon>Ichneumonoidea</taxon>
        <taxon>Braconidae</taxon>
        <taxon>Aphidiinae</taxon>
        <taxon>Aphidius</taxon>
    </lineage>
</organism>
<feature type="coiled-coil region" evidence="1">
    <location>
        <begin position="159"/>
        <end position="186"/>
    </location>
</feature>
<keyword evidence="3" id="KW-1185">Reference proteome</keyword>
<protein>
    <submittedName>
        <fullName evidence="2">Uncharacterized protein</fullName>
    </submittedName>
</protein>
<name>A0A834XVW6_APHGI</name>
<feature type="coiled-coil region" evidence="1">
    <location>
        <begin position="255"/>
        <end position="305"/>
    </location>
</feature>
<proteinExistence type="predicted"/>
<dbReference type="OrthoDB" id="1859733at2759"/>
<keyword evidence="1" id="KW-0175">Coiled coil</keyword>
<evidence type="ECO:0000313" key="3">
    <source>
        <dbReference type="Proteomes" id="UP000639338"/>
    </source>
</evidence>
<dbReference type="AlphaFoldDB" id="A0A834XVW6"/>
<gene>
    <name evidence="2" type="ORF">HCN44_010083</name>
</gene>
<evidence type="ECO:0000313" key="2">
    <source>
        <dbReference type="EMBL" id="KAF7993488.1"/>
    </source>
</evidence>
<reference evidence="2 3" key="1">
    <citation type="submission" date="2020-08" db="EMBL/GenBank/DDBJ databases">
        <title>Aphidius gifuensis genome sequencing and assembly.</title>
        <authorList>
            <person name="Du Z."/>
        </authorList>
    </citation>
    <scope>NUCLEOTIDE SEQUENCE [LARGE SCALE GENOMIC DNA]</scope>
    <source>
        <strain evidence="2">YNYX2018</strain>
        <tissue evidence="2">Adults</tissue>
    </source>
</reference>
<dbReference type="Proteomes" id="UP000639338">
    <property type="component" value="Unassembled WGS sequence"/>
</dbReference>
<sequence length="484" mass="55081">MSRGIVQKEHDYISDNNVDKNSELFKDSFINWEEIFLRLPSIETYVEKNVESRLTGGADNEVNEILDHEEPLIIETPDEQIDGNEKLEKTIERVFENLKDATGALENIEKNHEQELKLMLEEITTKIKTWKGDVQLKIDAAGTELSKIKIQLLNQVSEVKAKDRELLNLKNKIKQAEESKIAYEKSTNTANNSKALGIQTITSSQVFQKAPQQSQQQVQSFAEFKRMNPSLIFSLQSSDHQNKQTLGVPTTLGVNQSQLRMIKDQEQNKKQAELEAECQRLKNENERILKEHAEYENEIQQALLRGVSCLNVEALKILGKSPFSCCVSCSPCNITKNNTTNIEAAKVMKDNWTPQGNKLKTNDLYQLKEKPKIKKKAATICCGSSGNCNKSSKQNSMIFLLPQKRQSTLNNNNPIDYPRFCARSNVVKNKNYCSGKLLSNYHNNCNNICSIVRENSRAIADIFGASSHQKYCEPCDKTKRYYDD</sequence>
<dbReference type="EMBL" id="JACMRX010000003">
    <property type="protein sequence ID" value="KAF7993488.1"/>
    <property type="molecule type" value="Genomic_DNA"/>
</dbReference>
<comment type="caution">
    <text evidence="2">The sequence shown here is derived from an EMBL/GenBank/DDBJ whole genome shotgun (WGS) entry which is preliminary data.</text>
</comment>